<feature type="compositionally biased region" description="Basic and acidic residues" evidence="1">
    <location>
        <begin position="232"/>
        <end position="246"/>
    </location>
</feature>
<name>A0AAD3TTK0_9TREE</name>
<protein>
    <recommendedName>
        <fullName evidence="4">BTB domain-containing protein</fullName>
    </recommendedName>
</protein>
<evidence type="ECO:0008006" key="4">
    <source>
        <dbReference type="Google" id="ProtNLM"/>
    </source>
</evidence>
<feature type="compositionally biased region" description="Low complexity" evidence="1">
    <location>
        <begin position="20"/>
        <end position="39"/>
    </location>
</feature>
<sequence length="538" mass="58770">MSALPLERAVEHFEPLVEPATPSSKASTASRSTLTLSFSPSKTSRRCFPDPNCEGLGQSQQEHNPPAAGSPGHFYPSPPDQPSSHSHLSLQLQTPRQPRSQKDLTLRICSDLQSDSRNSRDNGLGLSPLPTRQRAVSSSTLCTPTPTASFFPNRQRIMSTFTPLTGSDASHRDRSLGLGMSAMGPPPIPPSSESMVGSSAGRHTREASGRHRTASVVSLGLGHAREPSMGYHVREPSGRSQYDHSRRPSQAVPLARRNSRYGYNFGRRESVVAPPPVVDDKYWVEGDFEIISADSVRFRVPSYYLFAASAVFRGAGALDPGPGRQEIEMLSGMDDIDDVDPQPLPGVVHARYLRLSEPTETAAVLRLFLAFVSAGHLTIPDDGTTLDSLELLRALILFLTKYECEGTLSLALTVLREAVRMPSSVSPLAAFVAGASAGDAFTCSVALDVTDWTWRMMDRHELPAAPDANVFDPHNMPVAVWQLIPPMYTWALTTAWSGDSRNARREDEYDDAAARRSTVGSRCDSTLGRRVHAWQQWL</sequence>
<proteinExistence type="predicted"/>
<organism evidence="2 3">
    <name type="scientific">Cutaneotrichosporon spelunceum</name>
    <dbReference type="NCBI Taxonomy" id="1672016"/>
    <lineage>
        <taxon>Eukaryota</taxon>
        <taxon>Fungi</taxon>
        <taxon>Dikarya</taxon>
        <taxon>Basidiomycota</taxon>
        <taxon>Agaricomycotina</taxon>
        <taxon>Tremellomycetes</taxon>
        <taxon>Trichosporonales</taxon>
        <taxon>Trichosporonaceae</taxon>
        <taxon>Cutaneotrichosporon</taxon>
    </lineage>
</organism>
<feature type="region of interest" description="Disordered" evidence="1">
    <location>
        <begin position="227"/>
        <end position="255"/>
    </location>
</feature>
<evidence type="ECO:0000313" key="3">
    <source>
        <dbReference type="Proteomes" id="UP001222932"/>
    </source>
</evidence>
<keyword evidence="3" id="KW-1185">Reference proteome</keyword>
<dbReference type="AlphaFoldDB" id="A0AAD3TTK0"/>
<accession>A0AAD3TTK0</accession>
<feature type="region of interest" description="Disordered" evidence="1">
    <location>
        <begin position="13"/>
        <end position="149"/>
    </location>
</feature>
<comment type="caution">
    <text evidence="2">The sequence shown here is derived from an EMBL/GenBank/DDBJ whole genome shotgun (WGS) entry which is preliminary data.</text>
</comment>
<dbReference type="EMBL" id="BTCM01000003">
    <property type="protein sequence ID" value="GMK56625.1"/>
    <property type="molecule type" value="Genomic_DNA"/>
</dbReference>
<dbReference type="Proteomes" id="UP001222932">
    <property type="component" value="Unassembled WGS sequence"/>
</dbReference>
<feature type="compositionally biased region" description="Polar residues" evidence="1">
    <location>
        <begin position="134"/>
        <end position="149"/>
    </location>
</feature>
<reference evidence="2" key="2">
    <citation type="submission" date="2023-06" db="EMBL/GenBank/DDBJ databases">
        <authorList>
            <person name="Kobayashi Y."/>
            <person name="Kayamori A."/>
            <person name="Aoki K."/>
            <person name="Shiwa Y."/>
            <person name="Fujita N."/>
            <person name="Sugita T."/>
            <person name="Iwasaki W."/>
            <person name="Tanaka N."/>
            <person name="Takashima M."/>
        </authorList>
    </citation>
    <scope>NUCLEOTIDE SEQUENCE</scope>
    <source>
        <strain evidence="2">HIS016</strain>
    </source>
</reference>
<gene>
    <name evidence="2" type="ORF">CspeluHIS016_0304650</name>
</gene>
<evidence type="ECO:0000256" key="1">
    <source>
        <dbReference type="SAM" id="MobiDB-lite"/>
    </source>
</evidence>
<reference evidence="2" key="1">
    <citation type="journal article" date="2023" name="BMC Genomics">
        <title>Chromosome-level genome assemblies of Cutaneotrichosporon spp. (Trichosporonales, Basidiomycota) reveal imbalanced evolution between nucleotide sequences and chromosome synteny.</title>
        <authorList>
            <person name="Kobayashi Y."/>
            <person name="Kayamori A."/>
            <person name="Aoki K."/>
            <person name="Shiwa Y."/>
            <person name="Matsutani M."/>
            <person name="Fujita N."/>
            <person name="Sugita T."/>
            <person name="Iwasaki W."/>
            <person name="Tanaka N."/>
            <person name="Takashima M."/>
        </authorList>
    </citation>
    <scope>NUCLEOTIDE SEQUENCE</scope>
    <source>
        <strain evidence="2">HIS016</strain>
    </source>
</reference>
<feature type="compositionally biased region" description="Low complexity" evidence="1">
    <location>
        <begin position="82"/>
        <end position="95"/>
    </location>
</feature>
<evidence type="ECO:0000313" key="2">
    <source>
        <dbReference type="EMBL" id="GMK56625.1"/>
    </source>
</evidence>
<feature type="region of interest" description="Disordered" evidence="1">
    <location>
        <begin position="190"/>
        <end position="212"/>
    </location>
</feature>